<dbReference type="CDD" id="cd06532">
    <property type="entry name" value="Glyco_transf_25"/>
    <property type="match status" value="1"/>
</dbReference>
<sequence length="472" mass="50982">MGVAAFDTFDLHAAVSLHEERESDMLASLERLRKRGGEPMVSELVQALQSLDLCDGIDSETIERVVLGTAAELGHTLATPLSHDSCVRYYNALVDFVNSYEARLADPSRNCTPQYTVAGLDMPHTFWINLDRVADRRASMQRLLRGYAHTRVPAVDASGDAWWSECEPLGLGRPLKATAAERCCTMSHLAALEAIRATRAPLALVLEDDITFKFIPQSFSFAQTVSALPADWDVLHVSARSNPPSKLLNIPYQFCEWRPKLCYSTAAYLVNGGHIDAIISKMRVALLTGKEARADWVIYGSVTTYVLTRPLIDEDPFHFASEIHSENEEYHRHMHVALSELYCNEERQRRGLPLVPLSLPNGFRSATGTQLRPGEKPPSLPLLTLDDLRAMRNGTYVAKEAAQAAPPAAAEGAQSADKSANVASLSACAASADVPEGNVAGETAAGEAATGEAAAVALRVTVAAAPAAAPPP</sequence>
<evidence type="ECO:0000313" key="2">
    <source>
        <dbReference type="EMBL" id="KAG8465268.1"/>
    </source>
</evidence>
<protein>
    <recommendedName>
        <fullName evidence="1">Glycosyl transferase family 25 domain-containing protein</fullName>
    </recommendedName>
</protein>
<evidence type="ECO:0000313" key="3">
    <source>
        <dbReference type="Proteomes" id="UP000751190"/>
    </source>
</evidence>
<feature type="domain" description="Glycosyl transferase family 25" evidence="1">
    <location>
        <begin position="122"/>
        <end position="213"/>
    </location>
</feature>
<gene>
    <name evidence="2" type="ORF">KFE25_002575</name>
</gene>
<name>A0A8J5XIR6_DIALT</name>
<dbReference type="EMBL" id="JAGTXO010000010">
    <property type="protein sequence ID" value="KAG8465268.1"/>
    <property type="molecule type" value="Genomic_DNA"/>
</dbReference>
<reference evidence="2" key="1">
    <citation type="submission" date="2021-05" db="EMBL/GenBank/DDBJ databases">
        <title>The genome of the haptophyte Pavlova lutheri (Diacronema luteri, Pavlovales) - a model for lipid biosynthesis in eukaryotic algae.</title>
        <authorList>
            <person name="Hulatt C.J."/>
            <person name="Posewitz M.C."/>
        </authorList>
    </citation>
    <scope>NUCLEOTIDE SEQUENCE</scope>
    <source>
        <strain evidence="2">NIVA-4/92</strain>
    </source>
</reference>
<dbReference type="Pfam" id="PF01755">
    <property type="entry name" value="Glyco_transf_25"/>
    <property type="match status" value="1"/>
</dbReference>
<keyword evidence="3" id="KW-1185">Reference proteome</keyword>
<dbReference type="InterPro" id="IPR002654">
    <property type="entry name" value="Glyco_trans_25"/>
</dbReference>
<dbReference type="Proteomes" id="UP000751190">
    <property type="component" value="Unassembled WGS sequence"/>
</dbReference>
<proteinExistence type="predicted"/>
<dbReference type="AlphaFoldDB" id="A0A8J5XIR6"/>
<evidence type="ECO:0000259" key="1">
    <source>
        <dbReference type="Pfam" id="PF01755"/>
    </source>
</evidence>
<accession>A0A8J5XIR6</accession>
<dbReference type="OrthoDB" id="47375at2759"/>
<organism evidence="2 3">
    <name type="scientific">Diacronema lutheri</name>
    <name type="common">Unicellular marine alga</name>
    <name type="synonym">Monochrysis lutheri</name>
    <dbReference type="NCBI Taxonomy" id="2081491"/>
    <lineage>
        <taxon>Eukaryota</taxon>
        <taxon>Haptista</taxon>
        <taxon>Haptophyta</taxon>
        <taxon>Pavlovophyceae</taxon>
        <taxon>Pavlovales</taxon>
        <taxon>Pavlovaceae</taxon>
        <taxon>Diacronema</taxon>
    </lineage>
</organism>
<comment type="caution">
    <text evidence="2">The sequence shown here is derived from an EMBL/GenBank/DDBJ whole genome shotgun (WGS) entry which is preliminary data.</text>
</comment>